<evidence type="ECO:0000313" key="1">
    <source>
        <dbReference type="EMBL" id="KDR24832.1"/>
    </source>
</evidence>
<reference evidence="1 2" key="1">
    <citation type="submission" date="2014-03" db="EMBL/GenBank/DDBJ databases">
        <title>Draft Genome Sequences of Four Burkholderia Strains.</title>
        <authorList>
            <person name="Liu X.Y."/>
            <person name="Li C.X."/>
            <person name="Xu J.H."/>
        </authorList>
    </citation>
    <scope>NUCLEOTIDE SEQUENCE [LARGE SCALE GENOMIC DNA]</scope>
    <source>
        <strain evidence="1 2">OP-1</strain>
    </source>
</reference>
<dbReference type="SUPFAM" id="SSF46689">
    <property type="entry name" value="Homeodomain-like"/>
    <property type="match status" value="1"/>
</dbReference>
<dbReference type="GO" id="GO:0003677">
    <property type="term" value="F:DNA binding"/>
    <property type="evidence" value="ECO:0007669"/>
    <property type="project" value="InterPro"/>
</dbReference>
<dbReference type="AlphaFoldDB" id="A0A656QA55"/>
<keyword evidence="2" id="KW-1185">Reference proteome</keyword>
<dbReference type="NCBIfam" id="NF047595">
    <property type="entry name" value="IS66_ISRel24_TnpA"/>
    <property type="match status" value="1"/>
</dbReference>
<dbReference type="InterPro" id="IPR009057">
    <property type="entry name" value="Homeodomain-like_sf"/>
</dbReference>
<gene>
    <name evidence="1" type="ORF">BG60_33870</name>
</gene>
<organism evidence="1 2">
    <name type="scientific">Caballeronia zhejiangensis</name>
    <dbReference type="NCBI Taxonomy" id="871203"/>
    <lineage>
        <taxon>Bacteria</taxon>
        <taxon>Pseudomonadati</taxon>
        <taxon>Pseudomonadota</taxon>
        <taxon>Betaproteobacteria</taxon>
        <taxon>Burkholderiales</taxon>
        <taxon>Burkholderiaceae</taxon>
        <taxon>Caballeronia</taxon>
    </lineage>
</organism>
<dbReference type="Pfam" id="PF01527">
    <property type="entry name" value="HTH_Tnp_1"/>
    <property type="match status" value="1"/>
</dbReference>
<proteinExistence type="predicted"/>
<name>A0A656QA55_9BURK</name>
<dbReference type="InterPro" id="IPR002514">
    <property type="entry name" value="Transposase_8"/>
</dbReference>
<dbReference type="OrthoDB" id="8941909at2"/>
<protein>
    <submittedName>
        <fullName evidence="1">Transposase</fullName>
    </submittedName>
</protein>
<dbReference type="EMBL" id="JFHD01000065">
    <property type="protein sequence ID" value="KDR24832.1"/>
    <property type="molecule type" value="Genomic_DNA"/>
</dbReference>
<accession>A0A656QA55</accession>
<comment type="caution">
    <text evidence="1">The sequence shown here is derived from an EMBL/GenBank/DDBJ whole genome shotgun (WGS) entry which is preliminary data.</text>
</comment>
<dbReference type="GO" id="GO:0004803">
    <property type="term" value="F:transposase activity"/>
    <property type="evidence" value="ECO:0007669"/>
    <property type="project" value="InterPro"/>
</dbReference>
<evidence type="ECO:0000313" key="2">
    <source>
        <dbReference type="Proteomes" id="UP000027451"/>
    </source>
</evidence>
<sequence length="143" mass="15789">MVGAKVDETLNRIATCKRPNFRVETKRHLVEQTFEAGASVSLVARRNDVNTNLLFRWRRQYLQGVFGAPCPEHAAAASKPDASSTVLLPVSVVAEPSEATPMTDDTNSPSDNVCEIEFDRARVRISGEVSPALLRLLIRELAR</sequence>
<dbReference type="Proteomes" id="UP000027451">
    <property type="component" value="Unassembled WGS sequence"/>
</dbReference>
<dbReference type="GO" id="GO:0006313">
    <property type="term" value="P:DNA transposition"/>
    <property type="evidence" value="ECO:0007669"/>
    <property type="project" value="InterPro"/>
</dbReference>